<evidence type="ECO:0000313" key="3">
    <source>
        <dbReference type="Proteomes" id="UP001161405"/>
    </source>
</evidence>
<name>A0ABQ5URD5_9HYPH</name>
<organism evidence="2 3">
    <name type="scientific">Maritalea porphyrae</name>
    <dbReference type="NCBI Taxonomy" id="880732"/>
    <lineage>
        <taxon>Bacteria</taxon>
        <taxon>Pseudomonadati</taxon>
        <taxon>Pseudomonadota</taxon>
        <taxon>Alphaproteobacteria</taxon>
        <taxon>Hyphomicrobiales</taxon>
        <taxon>Devosiaceae</taxon>
        <taxon>Maritalea</taxon>
    </lineage>
</organism>
<protein>
    <recommendedName>
        <fullName evidence="4">Lipoprotein</fullName>
    </recommendedName>
</protein>
<proteinExistence type="predicted"/>
<dbReference type="EMBL" id="BSNI01000002">
    <property type="protein sequence ID" value="GLQ17743.1"/>
    <property type="molecule type" value="Genomic_DNA"/>
</dbReference>
<dbReference type="PROSITE" id="PS51257">
    <property type="entry name" value="PROKAR_LIPOPROTEIN"/>
    <property type="match status" value="1"/>
</dbReference>
<dbReference type="RefSeq" id="WP_284364118.1">
    <property type="nucleotide sequence ID" value="NZ_BSNI01000002.1"/>
</dbReference>
<keyword evidence="1" id="KW-0732">Signal</keyword>
<accession>A0ABQ5URD5</accession>
<reference evidence="2" key="1">
    <citation type="journal article" date="2014" name="Int. J. Syst. Evol. Microbiol.">
        <title>Complete genome of a new Firmicutes species belonging to the dominant human colonic microbiota ('Ruminococcus bicirculans') reveals two chromosomes and a selective capacity to utilize plant glucans.</title>
        <authorList>
            <consortium name="NISC Comparative Sequencing Program"/>
            <person name="Wegmann U."/>
            <person name="Louis P."/>
            <person name="Goesmann A."/>
            <person name="Henrissat B."/>
            <person name="Duncan S.H."/>
            <person name="Flint H.J."/>
        </authorList>
    </citation>
    <scope>NUCLEOTIDE SEQUENCE</scope>
    <source>
        <strain evidence="2">NBRC 107169</strain>
    </source>
</reference>
<evidence type="ECO:0000313" key="2">
    <source>
        <dbReference type="EMBL" id="GLQ17743.1"/>
    </source>
</evidence>
<feature type="signal peptide" evidence="1">
    <location>
        <begin position="1"/>
        <end position="27"/>
    </location>
</feature>
<comment type="caution">
    <text evidence="2">The sequence shown here is derived from an EMBL/GenBank/DDBJ whole genome shotgun (WGS) entry which is preliminary data.</text>
</comment>
<feature type="chain" id="PRO_5045237803" description="Lipoprotein" evidence="1">
    <location>
        <begin position="28"/>
        <end position="208"/>
    </location>
</feature>
<keyword evidence="3" id="KW-1185">Reference proteome</keyword>
<evidence type="ECO:0008006" key="4">
    <source>
        <dbReference type="Google" id="ProtNLM"/>
    </source>
</evidence>
<reference evidence="2" key="2">
    <citation type="submission" date="2023-01" db="EMBL/GenBank/DDBJ databases">
        <title>Draft genome sequence of Maritalea porphyrae strain NBRC 107169.</title>
        <authorList>
            <person name="Sun Q."/>
            <person name="Mori K."/>
        </authorList>
    </citation>
    <scope>NUCLEOTIDE SEQUENCE</scope>
    <source>
        <strain evidence="2">NBRC 107169</strain>
    </source>
</reference>
<evidence type="ECO:0000256" key="1">
    <source>
        <dbReference type="SAM" id="SignalP"/>
    </source>
</evidence>
<dbReference type="Proteomes" id="UP001161405">
    <property type="component" value="Unassembled WGS sequence"/>
</dbReference>
<gene>
    <name evidence="2" type="ORF">GCM10007879_19920</name>
</gene>
<sequence length="208" mass="22698">MSFLNIKRSALRPIQFALLGTSLLALAACTTVEGTNAFKDGETFEREVLTATAEGIGLLPREKKEDVKSERAPLVLPKDAAVLPIPTKGTQTAALPEDSDKVLLDKSKLTEEEIRLLRGARVVDLGAVKGRPFTPEEMAEVARRFREQREAYAKALKSGKNRPLYLPPERYFTKVGGADLICLAENGDLVPLDSPLCPEDIRAALQGN</sequence>